<organism evidence="1 2">
    <name type="scientific">Chelativorans composti</name>
    <dbReference type="NCBI Taxonomy" id="768533"/>
    <lineage>
        <taxon>Bacteria</taxon>
        <taxon>Pseudomonadati</taxon>
        <taxon>Pseudomonadota</taxon>
        <taxon>Alphaproteobacteria</taxon>
        <taxon>Hyphomicrobiales</taxon>
        <taxon>Phyllobacteriaceae</taxon>
        <taxon>Chelativorans</taxon>
    </lineage>
</organism>
<comment type="caution">
    <text evidence="1">The sequence shown here is derived from an EMBL/GenBank/DDBJ whole genome shotgun (WGS) entry which is preliminary data.</text>
</comment>
<name>A0ABW5DFM0_9HYPH</name>
<accession>A0ABW5DFM0</accession>
<dbReference type="Gene3D" id="3.40.1350.10">
    <property type="match status" value="1"/>
</dbReference>
<protein>
    <submittedName>
        <fullName evidence="1">Uncharacterized protein</fullName>
    </submittedName>
</protein>
<keyword evidence="2" id="KW-1185">Reference proteome</keyword>
<evidence type="ECO:0000313" key="2">
    <source>
        <dbReference type="Proteomes" id="UP001597373"/>
    </source>
</evidence>
<gene>
    <name evidence="1" type="ORF">ACFSMZ_08115</name>
</gene>
<sequence length="368" mass="41530">MSASRAIFIVNADNQLSMMRPSAPPNEDVLQKLVEDFPHTISFDEVGELLLVRREQPVADSESGSGRWSLDHLFVTREAVPVLVEVKRWTDHRLRREVVAQMLDYAANASTSWTEETVEHAFRETCRRIGKDPEDRLREFLGEDGDADGFWRRVKDNLGAGNLKLLFVADRIPSELARIVEFLNEQMRADVFAVELGYFEGDGGIRTLVPRIIGATERAMAKKGRPPADPISPSEWLQAHIISKGEAFSQGLDALKKLMEEIGAEFVVPERKRDYLSIVIEQDTKKVLKPFSLGRRGQVSINFPYYLALSEQERLSFLNRYSAAVGPLSDDAANSFVSFPLDRLAEPNRAESFIAVACDWVHAIRDVR</sequence>
<dbReference type="InterPro" id="IPR011856">
    <property type="entry name" value="tRNA_endonuc-like_dom_sf"/>
</dbReference>
<dbReference type="EMBL" id="JBHUIR010000022">
    <property type="protein sequence ID" value="MFD2259729.1"/>
    <property type="molecule type" value="Genomic_DNA"/>
</dbReference>
<proteinExistence type="predicted"/>
<dbReference type="Proteomes" id="UP001597373">
    <property type="component" value="Unassembled WGS sequence"/>
</dbReference>
<evidence type="ECO:0000313" key="1">
    <source>
        <dbReference type="EMBL" id="MFD2259729.1"/>
    </source>
</evidence>
<reference evidence="2" key="1">
    <citation type="journal article" date="2019" name="Int. J. Syst. Evol. Microbiol.">
        <title>The Global Catalogue of Microorganisms (GCM) 10K type strain sequencing project: providing services to taxonomists for standard genome sequencing and annotation.</title>
        <authorList>
            <consortium name="The Broad Institute Genomics Platform"/>
            <consortium name="The Broad Institute Genome Sequencing Center for Infectious Disease"/>
            <person name="Wu L."/>
            <person name="Ma J."/>
        </authorList>
    </citation>
    <scope>NUCLEOTIDE SEQUENCE [LARGE SCALE GENOMIC DNA]</scope>
    <source>
        <strain evidence="2">KCTC 23707</strain>
    </source>
</reference>
<dbReference type="RefSeq" id="WP_345099277.1">
    <property type="nucleotide sequence ID" value="NZ_BAABGS010000042.1"/>
</dbReference>